<dbReference type="PROSITE" id="PS51296">
    <property type="entry name" value="RIESKE"/>
    <property type="match status" value="1"/>
</dbReference>
<dbReference type="PANTHER" id="PTHR43557:SF2">
    <property type="entry name" value="RIESKE DOMAIN-CONTAINING PROTEIN-RELATED"/>
    <property type="match status" value="1"/>
</dbReference>
<keyword evidence="11" id="KW-1185">Reference proteome</keyword>
<reference evidence="10 11" key="1">
    <citation type="submission" date="2019-04" db="EMBL/GenBank/DDBJ databases">
        <authorList>
            <person name="Grouzdev D.S."/>
            <person name="Nazina T.N."/>
        </authorList>
    </citation>
    <scope>NUCLEOTIDE SEQUENCE [LARGE SCALE GENOMIC DNA]</scope>
    <source>
        <strain evidence="10 11">SHC 3-19</strain>
    </source>
</reference>
<evidence type="ECO:0000256" key="8">
    <source>
        <dbReference type="ARBA" id="ARBA00023014"/>
    </source>
</evidence>
<comment type="cofactor">
    <cofactor evidence="1">
        <name>FAD</name>
        <dbReference type="ChEBI" id="CHEBI:57692"/>
    </cofactor>
</comment>
<name>A0A5R9PGM5_9GAMM</name>
<keyword evidence="4" id="KW-0479">Metal-binding</keyword>
<dbReference type="SUPFAM" id="SSF55424">
    <property type="entry name" value="FAD/NAD-linked reductases, dimerisation (C-terminal) domain"/>
    <property type="match status" value="1"/>
</dbReference>
<gene>
    <name evidence="10" type="ORF">E5S66_01225</name>
</gene>
<dbReference type="RefSeq" id="WP_138346826.1">
    <property type="nucleotide sequence ID" value="NZ_SROY01000001.1"/>
</dbReference>
<evidence type="ECO:0000256" key="7">
    <source>
        <dbReference type="ARBA" id="ARBA00023004"/>
    </source>
</evidence>
<dbReference type="PRINTS" id="PR00411">
    <property type="entry name" value="PNDRDTASEI"/>
</dbReference>
<comment type="caution">
    <text evidence="10">The sequence shown here is derived from an EMBL/GenBank/DDBJ whole genome shotgun (WGS) entry which is preliminary data.</text>
</comment>
<organism evidence="10 11">
    <name type="scientific">Thermomonas fusca</name>
    <dbReference type="NCBI Taxonomy" id="215690"/>
    <lineage>
        <taxon>Bacteria</taxon>
        <taxon>Pseudomonadati</taxon>
        <taxon>Pseudomonadota</taxon>
        <taxon>Gammaproteobacteria</taxon>
        <taxon>Lysobacterales</taxon>
        <taxon>Lysobacteraceae</taxon>
        <taxon>Thermomonas</taxon>
    </lineage>
</organism>
<dbReference type="Pfam" id="PF00355">
    <property type="entry name" value="Rieske"/>
    <property type="match status" value="1"/>
</dbReference>
<evidence type="ECO:0000256" key="6">
    <source>
        <dbReference type="ARBA" id="ARBA00023002"/>
    </source>
</evidence>
<dbReference type="InterPro" id="IPR016156">
    <property type="entry name" value="FAD/NAD-linked_Rdtase_dimer_sf"/>
</dbReference>
<dbReference type="InterPro" id="IPR028202">
    <property type="entry name" value="Reductase_C"/>
</dbReference>
<dbReference type="GO" id="GO:0046872">
    <property type="term" value="F:metal ion binding"/>
    <property type="evidence" value="ECO:0007669"/>
    <property type="project" value="UniProtKB-KW"/>
</dbReference>
<dbReference type="AlphaFoldDB" id="A0A5R9PGM5"/>
<dbReference type="InterPro" id="IPR036188">
    <property type="entry name" value="FAD/NAD-bd_sf"/>
</dbReference>
<dbReference type="GO" id="GO:0016651">
    <property type="term" value="F:oxidoreductase activity, acting on NAD(P)H"/>
    <property type="evidence" value="ECO:0007669"/>
    <property type="project" value="TreeGrafter"/>
</dbReference>
<sequence length="500" mass="53144">MAQAAVLSGPDFTAGVALASIPAGGVLLGHVGDTPVLLALVDGEPHAVSASCTHYGGPLDEGLRVGDEIRCPWHHACFSLRSGKAVRAPAFAPLDCWKVEVVGERVFVRGEKVAAEAEPAPVASSLQDVLIIGGGAAGFACAQRLRERGFGGRISMLSEDSAPPVDRPNLSKDYLAGSAPAEWIPLQTPDFYREHGIDLHLDCVVTALDLRERRVTNAAGERFGYDALLLATGAEASRIPLPRFDLPNVFTLRTLADADALLRGIADAHAIAVIGSGFIGMEAASALRARGLAVHVVTPEALPLERILGAQLAQHLLGLHQSHGVQFHLQTQAEHFDGSHLRLASGDTLPVDALLVGIGVRPRIQLADAAGLRIQNGIVVDDRLRTAVAGVYAAGDVARYPHGGGMARVEHWVHAQRQGQCVADNMLGLDRAFNDPPFFWTHHYGIDLRHLGHGTGWNRVEVDGDPAANDCLARYYRDDVLVAAAAIGRDRALLALQAQL</sequence>
<evidence type="ECO:0000256" key="5">
    <source>
        <dbReference type="ARBA" id="ARBA00022827"/>
    </source>
</evidence>
<dbReference type="GO" id="GO:0005737">
    <property type="term" value="C:cytoplasm"/>
    <property type="evidence" value="ECO:0007669"/>
    <property type="project" value="TreeGrafter"/>
</dbReference>
<keyword evidence="8" id="KW-0411">Iron-sulfur</keyword>
<dbReference type="Pfam" id="PF14759">
    <property type="entry name" value="Reductase_C"/>
    <property type="match status" value="1"/>
</dbReference>
<proteinExistence type="predicted"/>
<keyword evidence="5" id="KW-0274">FAD</keyword>
<dbReference type="GO" id="GO:0051537">
    <property type="term" value="F:2 iron, 2 sulfur cluster binding"/>
    <property type="evidence" value="ECO:0007669"/>
    <property type="project" value="UniProtKB-KW"/>
</dbReference>
<dbReference type="Gene3D" id="3.50.50.60">
    <property type="entry name" value="FAD/NAD(P)-binding domain"/>
    <property type="match status" value="2"/>
</dbReference>
<dbReference type="STRING" id="1123377.GCA_000423885_00758"/>
<accession>A0A5R9PGM5</accession>
<evidence type="ECO:0000313" key="10">
    <source>
        <dbReference type="EMBL" id="TLX22681.1"/>
    </source>
</evidence>
<evidence type="ECO:0000259" key="9">
    <source>
        <dbReference type="PROSITE" id="PS51296"/>
    </source>
</evidence>
<dbReference type="Proteomes" id="UP000308508">
    <property type="component" value="Unassembled WGS sequence"/>
</dbReference>
<dbReference type="InterPro" id="IPR017941">
    <property type="entry name" value="Rieske_2Fe-2S"/>
</dbReference>
<evidence type="ECO:0000256" key="1">
    <source>
        <dbReference type="ARBA" id="ARBA00001974"/>
    </source>
</evidence>
<feature type="domain" description="Rieske" evidence="9">
    <location>
        <begin position="13"/>
        <end position="108"/>
    </location>
</feature>
<evidence type="ECO:0000313" key="11">
    <source>
        <dbReference type="Proteomes" id="UP000308508"/>
    </source>
</evidence>
<dbReference type="InterPro" id="IPR023753">
    <property type="entry name" value="FAD/NAD-binding_dom"/>
</dbReference>
<evidence type="ECO:0000256" key="3">
    <source>
        <dbReference type="ARBA" id="ARBA00022714"/>
    </source>
</evidence>
<dbReference type="EMBL" id="SROY01000001">
    <property type="protein sequence ID" value="TLX22681.1"/>
    <property type="molecule type" value="Genomic_DNA"/>
</dbReference>
<keyword evidence="2" id="KW-0285">Flavoprotein</keyword>
<dbReference type="PANTHER" id="PTHR43557">
    <property type="entry name" value="APOPTOSIS-INDUCING FACTOR 1"/>
    <property type="match status" value="1"/>
</dbReference>
<evidence type="ECO:0000256" key="2">
    <source>
        <dbReference type="ARBA" id="ARBA00022630"/>
    </source>
</evidence>
<dbReference type="SUPFAM" id="SSF50022">
    <property type="entry name" value="ISP domain"/>
    <property type="match status" value="1"/>
</dbReference>
<keyword evidence="3" id="KW-0001">2Fe-2S</keyword>
<dbReference type="SUPFAM" id="SSF51905">
    <property type="entry name" value="FAD/NAD(P)-binding domain"/>
    <property type="match status" value="2"/>
</dbReference>
<dbReference type="PRINTS" id="PR00368">
    <property type="entry name" value="FADPNR"/>
</dbReference>
<dbReference type="Pfam" id="PF07992">
    <property type="entry name" value="Pyr_redox_2"/>
    <property type="match status" value="1"/>
</dbReference>
<keyword evidence="7" id="KW-0408">Iron</keyword>
<dbReference type="Gene3D" id="2.102.10.10">
    <property type="entry name" value="Rieske [2Fe-2S] iron-sulphur domain"/>
    <property type="match status" value="1"/>
</dbReference>
<protein>
    <submittedName>
        <fullName evidence="10">Pyridine nucleotide-disulfide oxidoreductase</fullName>
    </submittedName>
</protein>
<evidence type="ECO:0000256" key="4">
    <source>
        <dbReference type="ARBA" id="ARBA00022723"/>
    </source>
</evidence>
<dbReference type="InterPro" id="IPR050446">
    <property type="entry name" value="FAD-oxidoreductase/Apoptosis"/>
</dbReference>
<dbReference type="Gene3D" id="3.30.390.30">
    <property type="match status" value="1"/>
</dbReference>
<dbReference type="InterPro" id="IPR036922">
    <property type="entry name" value="Rieske_2Fe-2S_sf"/>
</dbReference>
<keyword evidence="6" id="KW-0560">Oxidoreductase</keyword>